<sequence length="124" mass="13134">MTDPYGHEADSEPEDQLQPEDSLIDRGVDDALDEGYSPPEKPLALDDDPDESLDDRLAREVPETGSDPSDGGVEDPRSGRLVAPEQDPDNEGQRVPSAEDVGIDGGAASAEEAAVHVVDPEVES</sequence>
<dbReference type="OrthoDB" id="3212066at2"/>
<proteinExistence type="predicted"/>
<gene>
    <name evidence="3" type="ordered locus">AS9A_2593</name>
</gene>
<dbReference type="AlphaFoldDB" id="F6EGI7"/>
<feature type="domain" description="DUF5709" evidence="2">
    <location>
        <begin position="73"/>
        <end position="119"/>
    </location>
</feature>
<organism evidence="3 4">
    <name type="scientific">Hoyosella subflava (strain DSM 45089 / JCM 17490 / NBRC 109087 / DQS3-9A1)</name>
    <name type="common">Amycolicicoccus subflavus</name>
    <dbReference type="NCBI Taxonomy" id="443218"/>
    <lineage>
        <taxon>Bacteria</taxon>
        <taxon>Bacillati</taxon>
        <taxon>Actinomycetota</taxon>
        <taxon>Actinomycetes</taxon>
        <taxon>Mycobacteriales</taxon>
        <taxon>Hoyosellaceae</taxon>
        <taxon>Hoyosella</taxon>
    </lineage>
</organism>
<dbReference type="Pfam" id="PF18970">
    <property type="entry name" value="DUF5709"/>
    <property type="match status" value="1"/>
</dbReference>
<protein>
    <recommendedName>
        <fullName evidence="2">DUF5709 domain-containing protein</fullName>
    </recommendedName>
</protein>
<evidence type="ECO:0000313" key="4">
    <source>
        <dbReference type="Proteomes" id="UP000009235"/>
    </source>
</evidence>
<dbReference type="HOGENOM" id="CLU_109389_1_0_11"/>
<dbReference type="RefSeq" id="WP_013807389.1">
    <property type="nucleotide sequence ID" value="NC_015564.1"/>
</dbReference>
<feature type="region of interest" description="Disordered" evidence="1">
    <location>
        <begin position="1"/>
        <end position="124"/>
    </location>
</feature>
<reference evidence="3 4" key="1">
    <citation type="journal article" date="2011" name="J. Bacteriol.">
        <title>Complete genome sequence of Amycolicicoccus subflavus DQS3-9A1T, an actinomycete isolated from crude oil-polluted soil.</title>
        <authorList>
            <person name="Cai M."/>
            <person name="Chen W.M."/>
            <person name="Nie Y."/>
            <person name="Chi C.Q."/>
            <person name="Wang Y.N."/>
            <person name="Tang Y.Q."/>
            <person name="Li G.Y."/>
            <person name="Wu X.L."/>
        </authorList>
    </citation>
    <scope>NUCLEOTIDE SEQUENCE [LARGE SCALE GENOMIC DNA]</scope>
    <source>
        <strain evidence="4">DSM 45089 / DQS3-9A1</strain>
    </source>
</reference>
<dbReference type="EMBL" id="CP002786">
    <property type="protein sequence ID" value="AEF41040.1"/>
    <property type="molecule type" value="Genomic_DNA"/>
</dbReference>
<evidence type="ECO:0000313" key="3">
    <source>
        <dbReference type="EMBL" id="AEF41040.1"/>
    </source>
</evidence>
<keyword evidence="4" id="KW-1185">Reference proteome</keyword>
<name>F6EGI7_HOYSD</name>
<evidence type="ECO:0000259" key="2">
    <source>
        <dbReference type="Pfam" id="PF18970"/>
    </source>
</evidence>
<dbReference type="eggNOG" id="ENOG5033198">
    <property type="taxonomic scope" value="Bacteria"/>
</dbReference>
<evidence type="ECO:0000256" key="1">
    <source>
        <dbReference type="SAM" id="MobiDB-lite"/>
    </source>
</evidence>
<dbReference type="InterPro" id="IPR043763">
    <property type="entry name" value="DUF5709"/>
</dbReference>
<accession>F6EGI7</accession>
<dbReference type="Proteomes" id="UP000009235">
    <property type="component" value="Chromosome"/>
</dbReference>
<dbReference type="STRING" id="443218.AS9A_2593"/>
<dbReference type="KEGG" id="asd:AS9A_2593"/>
<feature type="compositionally biased region" description="Basic and acidic residues" evidence="1">
    <location>
        <begin position="1"/>
        <end position="10"/>
    </location>
</feature>